<feature type="region of interest" description="Disordered" evidence="1">
    <location>
        <begin position="1"/>
        <end position="27"/>
    </location>
</feature>
<dbReference type="InterPro" id="IPR045970">
    <property type="entry name" value="DUF5926"/>
</dbReference>
<dbReference type="STRING" id="196164.gene:10743197"/>
<keyword evidence="4" id="KW-1185">Reference proteome</keyword>
<dbReference type="AlphaFoldDB" id="Q8FLW0"/>
<evidence type="ECO:0000313" key="4">
    <source>
        <dbReference type="Proteomes" id="UP000001409"/>
    </source>
</evidence>
<dbReference type="KEGG" id="cef:CE2749"/>
<proteinExistence type="predicted"/>
<name>Q8FLW0_COREF</name>
<evidence type="ECO:0000256" key="1">
    <source>
        <dbReference type="SAM" id="MobiDB-lite"/>
    </source>
</evidence>
<evidence type="ECO:0000313" key="3">
    <source>
        <dbReference type="EMBL" id="BAC19559.1"/>
    </source>
</evidence>
<sequence>MRPPPPCTLMSMAKKNKKNEQLPEGMSRRQAKMAARAAERAALEGEPRPFGGLAMEPQLVALQEFIPSATAPITIKGTDRAVTLCTVLPGAVAALIRDEEHGAEAFVAMQQGTRSTTPGKDLAFALNWVLSAAPGQSLTSAKHDGTQPALTELVDDKTTLDITPHQDFNWWLADNDDLSPEVTQHMQMANESILPSYPVDAEIPGTAWWVNPGGKAHIRWVRTDDENTLLNALARIAARGELILGEDTKFAGAFRTHGITVPVWDLDPERPHTDYATDLKALDEKIAGELGNDAQLTPDERRQLENIKSRQVTIR</sequence>
<feature type="domain" description="DUF5926" evidence="2">
    <location>
        <begin position="49"/>
        <end position="315"/>
    </location>
</feature>
<dbReference type="Pfam" id="PF19348">
    <property type="entry name" value="DUF5926"/>
    <property type="match status" value="1"/>
</dbReference>
<dbReference type="HOGENOM" id="CLU_075039_0_0_11"/>
<dbReference type="eggNOG" id="COG5577">
    <property type="taxonomic scope" value="Bacteria"/>
</dbReference>
<dbReference type="EMBL" id="BA000035">
    <property type="protein sequence ID" value="BAC19559.1"/>
    <property type="molecule type" value="Genomic_DNA"/>
</dbReference>
<protein>
    <recommendedName>
        <fullName evidence="2">DUF5926 domain-containing protein</fullName>
    </recommendedName>
</protein>
<accession>Q8FLW0</accession>
<reference evidence="3 4" key="1">
    <citation type="journal article" date="2003" name="Genome Res.">
        <title>Comparative complete genome sequence analysis of the amino acid replacements responsible for the thermostability of Corynebacterium efficiens.</title>
        <authorList>
            <person name="Nishio Y."/>
            <person name="Nakamura Y."/>
            <person name="Kawarabayasi Y."/>
            <person name="Usuda Y."/>
            <person name="Kimura E."/>
            <person name="Sugimoto S."/>
            <person name="Matsui K."/>
            <person name="Yamagishi A."/>
            <person name="Kikuchi H."/>
            <person name="Ikeo K."/>
            <person name="Gojobori T."/>
        </authorList>
    </citation>
    <scope>NUCLEOTIDE SEQUENCE [LARGE SCALE GENOMIC DNA]</scope>
    <source>
        <strain evidence="4">DSM 44549 / YS-314 / AJ 12310 / JCM 11189 / NBRC 100395</strain>
    </source>
</reference>
<dbReference type="Proteomes" id="UP000001409">
    <property type="component" value="Chromosome"/>
</dbReference>
<organism evidence="3 4">
    <name type="scientific">Corynebacterium efficiens (strain DSM 44549 / YS-314 / AJ 12310 / JCM 11189 / NBRC 100395)</name>
    <dbReference type="NCBI Taxonomy" id="196164"/>
    <lineage>
        <taxon>Bacteria</taxon>
        <taxon>Bacillati</taxon>
        <taxon>Actinomycetota</taxon>
        <taxon>Actinomycetes</taxon>
        <taxon>Mycobacteriales</taxon>
        <taxon>Corynebacteriaceae</taxon>
        <taxon>Corynebacterium</taxon>
    </lineage>
</organism>
<evidence type="ECO:0000259" key="2">
    <source>
        <dbReference type="Pfam" id="PF19348"/>
    </source>
</evidence>